<sequence>MASCLIYSTAWAQSDANAWLERMNQAIKTLNYEMSFVIIQNDKADPWRWFHGTIDGQEREILTSLNGPGQQLIRKGDTLTYLQPEQTAYSIKDTVSHGPLPEILRADLQQIKASYVAHLMGKSRVAGLPARLIRVIAKDDNRYNYWLWLHEKTGLLLKAAIVSRAGEILEQLQVSHLQVTNEASDILHEIHQADLPEAFTIKNSAPIKAVDWDINWMPNGFEPVKVDRHYLFGRKQLVDYVMLSDGVVWFSVYLRRTDGEDQIPSAALSSGANSYLTKKINQAEVTVIGKIPLKTAEKLISSIRWE</sequence>
<comment type="subcellular location">
    <subcellularLocation>
        <location evidence="1">Periplasm</location>
    </subcellularLocation>
</comment>
<organism evidence="7 8">
    <name type="scientific">Catenovulum adriaticum</name>
    <dbReference type="NCBI Taxonomy" id="2984846"/>
    <lineage>
        <taxon>Bacteria</taxon>
        <taxon>Pseudomonadati</taxon>
        <taxon>Pseudomonadota</taxon>
        <taxon>Gammaproteobacteria</taxon>
        <taxon>Alteromonadales</taxon>
        <taxon>Alteromonadaceae</taxon>
        <taxon>Catenovulum</taxon>
    </lineage>
</organism>
<dbReference type="Pfam" id="PF03888">
    <property type="entry name" value="MucB_RseB"/>
    <property type="match status" value="1"/>
</dbReference>
<comment type="similarity">
    <text evidence="2">Belongs to the RseB family.</text>
</comment>
<protein>
    <submittedName>
        <fullName evidence="7">MucB/RseB C-terminal domain-containing protein</fullName>
    </submittedName>
</protein>
<evidence type="ECO:0000256" key="3">
    <source>
        <dbReference type="ARBA" id="ARBA00022729"/>
    </source>
</evidence>
<geneLocation type="plasmid" evidence="7 8">
    <name>pCadTS8_2</name>
</geneLocation>
<dbReference type="EMBL" id="CP109967">
    <property type="protein sequence ID" value="WAJ72492.1"/>
    <property type="molecule type" value="Genomic_DNA"/>
</dbReference>
<keyword evidence="3" id="KW-0732">Signal</keyword>
<feature type="domain" description="MucB/RseB N-terminal" evidence="5">
    <location>
        <begin position="15"/>
        <end position="193"/>
    </location>
</feature>
<evidence type="ECO:0000313" key="7">
    <source>
        <dbReference type="EMBL" id="WAJ72492.1"/>
    </source>
</evidence>
<dbReference type="Gene3D" id="3.30.200.100">
    <property type="entry name" value="MucB/RseB, C-terminal domain"/>
    <property type="match status" value="1"/>
</dbReference>
<keyword evidence="8" id="KW-1185">Reference proteome</keyword>
<evidence type="ECO:0000256" key="1">
    <source>
        <dbReference type="ARBA" id="ARBA00004418"/>
    </source>
</evidence>
<dbReference type="PANTHER" id="PTHR38782:SF1">
    <property type="entry name" value="SIGMA-E FACTOR REGULATORY PROTEIN RSEB"/>
    <property type="match status" value="1"/>
</dbReference>
<name>A0ABY7AUP7_9ALTE</name>
<dbReference type="InterPro" id="IPR033436">
    <property type="entry name" value="MucB/RseB_C"/>
</dbReference>
<proteinExistence type="inferred from homology"/>
<keyword evidence="4" id="KW-0574">Periplasm</keyword>
<dbReference type="Proteomes" id="UP001163726">
    <property type="component" value="Plasmid pCadTS8_2"/>
</dbReference>
<dbReference type="RefSeq" id="WP_268077291.1">
    <property type="nucleotide sequence ID" value="NZ_CP109967.1"/>
</dbReference>
<accession>A0ABY7AUP7</accession>
<dbReference type="Pfam" id="PF17188">
    <property type="entry name" value="MucB_RseB_C"/>
    <property type="match status" value="1"/>
</dbReference>
<dbReference type="PANTHER" id="PTHR38782">
    <property type="match status" value="1"/>
</dbReference>
<dbReference type="Gene3D" id="2.50.20.10">
    <property type="entry name" value="Lipoprotein localisation LolA/LolB/LppX"/>
    <property type="match status" value="1"/>
</dbReference>
<gene>
    <name evidence="7" type="ORF">OLW01_16865</name>
</gene>
<keyword evidence="7" id="KW-0614">Plasmid</keyword>
<dbReference type="PIRSF" id="PIRSF005427">
    <property type="entry name" value="RseB"/>
    <property type="match status" value="1"/>
</dbReference>
<evidence type="ECO:0000256" key="2">
    <source>
        <dbReference type="ARBA" id="ARBA00008150"/>
    </source>
</evidence>
<dbReference type="InterPro" id="IPR038484">
    <property type="entry name" value="MucB/RseB_C_sf"/>
</dbReference>
<evidence type="ECO:0000313" key="8">
    <source>
        <dbReference type="Proteomes" id="UP001163726"/>
    </source>
</evidence>
<reference evidence="7" key="1">
    <citation type="submission" date="2022-10" db="EMBL/GenBank/DDBJ databases">
        <title>Catenovulum adriacola sp. nov. isolated in the Harbour of Susak.</title>
        <authorList>
            <person name="Schoch T."/>
            <person name="Reich S.J."/>
            <person name="Stoeferle S."/>
            <person name="Flaiz M."/>
            <person name="Kazda M."/>
            <person name="Riedel C.U."/>
            <person name="Duerre P."/>
        </authorList>
    </citation>
    <scope>NUCLEOTIDE SEQUENCE</scope>
    <source>
        <strain evidence="7">TS8</strain>
        <plasmid evidence="7">pCadTS8_2</plasmid>
    </source>
</reference>
<feature type="domain" description="MucB/RseB C-terminal" evidence="6">
    <location>
        <begin position="208"/>
        <end position="304"/>
    </location>
</feature>
<dbReference type="InterPro" id="IPR033434">
    <property type="entry name" value="MucB/RseB_N"/>
</dbReference>
<evidence type="ECO:0000256" key="4">
    <source>
        <dbReference type="ARBA" id="ARBA00022764"/>
    </source>
</evidence>
<dbReference type="CDD" id="cd16327">
    <property type="entry name" value="RseB"/>
    <property type="match status" value="1"/>
</dbReference>
<evidence type="ECO:0000259" key="6">
    <source>
        <dbReference type="Pfam" id="PF17188"/>
    </source>
</evidence>
<evidence type="ECO:0000259" key="5">
    <source>
        <dbReference type="Pfam" id="PF03888"/>
    </source>
</evidence>
<dbReference type="InterPro" id="IPR005588">
    <property type="entry name" value="MucB_RseB"/>
</dbReference>